<dbReference type="InterPro" id="IPR008969">
    <property type="entry name" value="CarboxyPept-like_regulatory"/>
</dbReference>
<sequence length="164" mass="18923">MTIPMSIEFPGRKDNYEMKKLLILFIVFTASICGVYSQSKTIEGRVISEHLETLPGVFIMIDDSVEVGMTDLNGFFKIDIPVSEKKILFKGVGMEPTTIELVDECDKIEVVIMLSSTYDFITPRRVERKRKKRYKKLPEIHKQAYEKGIFKSCDPCVSYVFTKY</sequence>
<dbReference type="EMBL" id="FZOQ01000017">
    <property type="protein sequence ID" value="SNS91626.1"/>
    <property type="molecule type" value="Genomic_DNA"/>
</dbReference>
<dbReference type="Proteomes" id="UP000198432">
    <property type="component" value="Unassembled WGS sequence"/>
</dbReference>
<keyword evidence="2" id="KW-1185">Reference proteome</keyword>
<evidence type="ECO:0000313" key="1">
    <source>
        <dbReference type="EMBL" id="SNS91626.1"/>
    </source>
</evidence>
<evidence type="ECO:0000313" key="2">
    <source>
        <dbReference type="Proteomes" id="UP000198432"/>
    </source>
</evidence>
<gene>
    <name evidence="1" type="ORF">SAMN06296052_1172</name>
</gene>
<dbReference type="SUPFAM" id="SSF49464">
    <property type="entry name" value="Carboxypeptidase regulatory domain-like"/>
    <property type="match status" value="1"/>
</dbReference>
<organism evidence="1 2">
    <name type="scientific">Pontibacter ummariensis</name>
    <dbReference type="NCBI Taxonomy" id="1610492"/>
    <lineage>
        <taxon>Bacteria</taxon>
        <taxon>Pseudomonadati</taxon>
        <taxon>Bacteroidota</taxon>
        <taxon>Cytophagia</taxon>
        <taxon>Cytophagales</taxon>
        <taxon>Hymenobacteraceae</taxon>
        <taxon>Pontibacter</taxon>
    </lineage>
</organism>
<name>A0A239ICW8_9BACT</name>
<dbReference type="AlphaFoldDB" id="A0A239ICW8"/>
<protein>
    <recommendedName>
        <fullName evidence="3">CarboxypepD_reg-like domain-containing protein</fullName>
    </recommendedName>
</protein>
<accession>A0A239ICW8</accession>
<evidence type="ECO:0008006" key="3">
    <source>
        <dbReference type="Google" id="ProtNLM"/>
    </source>
</evidence>
<proteinExistence type="predicted"/>
<dbReference type="Pfam" id="PF13715">
    <property type="entry name" value="CarbopepD_reg_2"/>
    <property type="match status" value="1"/>
</dbReference>
<reference evidence="2" key="1">
    <citation type="submission" date="2017-06" db="EMBL/GenBank/DDBJ databases">
        <authorList>
            <person name="Varghese N."/>
            <person name="Submissions S."/>
        </authorList>
    </citation>
    <scope>NUCLEOTIDE SEQUENCE [LARGE SCALE GENOMIC DNA]</scope>
    <source>
        <strain evidence="2">NKM1</strain>
    </source>
</reference>